<proteinExistence type="predicted"/>
<evidence type="ECO:0008006" key="3">
    <source>
        <dbReference type="Google" id="ProtNLM"/>
    </source>
</evidence>
<dbReference type="EMBL" id="JABFDB010000002">
    <property type="protein sequence ID" value="NYZ19184.1"/>
    <property type="molecule type" value="Genomic_DNA"/>
</dbReference>
<reference evidence="1 2" key="1">
    <citation type="submission" date="2020-05" db="EMBL/GenBank/DDBJ databases">
        <title>Azospirillum oleiclasticum sp. nov, a nitrogen-fixing and heavy crude oil-emulsifying bacterium isolated from the crude oil of Yumen Oilfield.</title>
        <authorList>
            <person name="Wu D."/>
            <person name="Cai M."/>
            <person name="Zhang X."/>
        </authorList>
    </citation>
    <scope>NUCLEOTIDE SEQUENCE [LARGE SCALE GENOMIC DNA]</scope>
    <source>
        <strain evidence="1 2">ROY-1-1-2</strain>
    </source>
</reference>
<sequence length="181" mass="19013">MRRVSPGVLLLLLAACDSRVVPSEVMPAYSQAEASYGLGNRDARVVIHGDPFGVPNPVLGKAVTDAMQNRVMGVVTNFTTTPNDTAHPDYRVTFVFNPVRALLSSSVCSGGPFETKPPQPDIEVLGAFCRGGGALTSATGWLDNGKGPGDRSFRTLMGDMTSALFPTTVSDSRDSCSGADC</sequence>
<accession>A0ABX2T4D2</accession>
<protein>
    <recommendedName>
        <fullName evidence="3">Lipoprotein</fullName>
    </recommendedName>
</protein>
<name>A0ABX2T4D2_9PROT</name>
<dbReference type="PROSITE" id="PS51257">
    <property type="entry name" value="PROKAR_LIPOPROTEIN"/>
    <property type="match status" value="1"/>
</dbReference>
<evidence type="ECO:0000313" key="1">
    <source>
        <dbReference type="EMBL" id="NYZ19184.1"/>
    </source>
</evidence>
<evidence type="ECO:0000313" key="2">
    <source>
        <dbReference type="Proteomes" id="UP000584642"/>
    </source>
</evidence>
<comment type="caution">
    <text evidence="1">The sequence shown here is derived from an EMBL/GenBank/DDBJ whole genome shotgun (WGS) entry which is preliminary data.</text>
</comment>
<gene>
    <name evidence="1" type="ORF">HND93_05625</name>
</gene>
<keyword evidence="2" id="KW-1185">Reference proteome</keyword>
<organism evidence="1 2">
    <name type="scientific">Azospirillum oleiclasticum</name>
    <dbReference type="NCBI Taxonomy" id="2735135"/>
    <lineage>
        <taxon>Bacteria</taxon>
        <taxon>Pseudomonadati</taxon>
        <taxon>Pseudomonadota</taxon>
        <taxon>Alphaproteobacteria</taxon>
        <taxon>Rhodospirillales</taxon>
        <taxon>Azospirillaceae</taxon>
        <taxon>Azospirillum</taxon>
    </lineage>
</organism>
<dbReference type="Proteomes" id="UP000584642">
    <property type="component" value="Unassembled WGS sequence"/>
</dbReference>